<evidence type="ECO:0000256" key="5">
    <source>
        <dbReference type="ARBA" id="ARBA00067604"/>
    </source>
</evidence>
<name>A0A5H1ZR30_9ASCO</name>
<keyword evidence="3 9" id="KW-0288">FMN</keyword>
<evidence type="ECO:0007829" key="9">
    <source>
        <dbReference type="PDB" id="6AGZ"/>
    </source>
</evidence>
<feature type="domain" description="NADH:flavin oxidoreductase/NADH oxidase N-terminal" evidence="7">
    <location>
        <begin position="13"/>
        <end position="362"/>
    </location>
</feature>
<feature type="binding site" evidence="9">
    <location>
        <position position="68"/>
    </location>
    <ligand>
        <name>FMN</name>
        <dbReference type="ChEBI" id="CHEBI:58210"/>
    </ligand>
</feature>
<dbReference type="GO" id="GO:0042562">
    <property type="term" value="F:hormone binding"/>
    <property type="evidence" value="ECO:0007669"/>
    <property type="project" value="UniProtKB-ARBA"/>
</dbReference>
<feature type="binding site" evidence="9">
    <location>
        <position position="239"/>
    </location>
    <ligand>
        <name>FMN</name>
        <dbReference type="ChEBI" id="CHEBI:58210"/>
    </ligand>
</feature>
<dbReference type="PANTHER" id="PTHR22893">
    <property type="entry name" value="NADH OXIDOREDUCTASE-RELATED"/>
    <property type="match status" value="1"/>
</dbReference>
<keyword evidence="9" id="KW-0547">Nucleotide-binding</keyword>
<keyword evidence="8 9" id="KW-0002">3D-structure</keyword>
<dbReference type="InterPro" id="IPR001155">
    <property type="entry name" value="OxRdtase_FMN_N"/>
</dbReference>
<dbReference type="GO" id="GO:0003959">
    <property type="term" value="F:NADPH dehydrogenase activity"/>
    <property type="evidence" value="ECO:0007669"/>
    <property type="project" value="TreeGrafter"/>
</dbReference>
<evidence type="ECO:0000256" key="1">
    <source>
        <dbReference type="ARBA" id="ARBA00001917"/>
    </source>
</evidence>
<comment type="function">
    <text evidence="4">Oxidoreductase that binds mammalian estrogens with high affinity.</text>
</comment>
<feature type="binding site" evidence="9">
    <location>
        <position position="110"/>
    </location>
    <ligand>
        <name>FMN</name>
        <dbReference type="ChEBI" id="CHEBI:58210"/>
    </ligand>
</feature>
<dbReference type="SUPFAM" id="SSF51395">
    <property type="entry name" value="FMN-linked oxidoreductases"/>
    <property type="match status" value="1"/>
</dbReference>
<dbReference type="Gene3D" id="3.20.20.70">
    <property type="entry name" value="Aldolase class I"/>
    <property type="match status" value="1"/>
</dbReference>
<evidence type="ECO:0000256" key="3">
    <source>
        <dbReference type="ARBA" id="ARBA00022643"/>
    </source>
</evidence>
<evidence type="ECO:0000256" key="6">
    <source>
        <dbReference type="ARBA" id="ARBA00075326"/>
    </source>
</evidence>
<evidence type="ECO:0000313" key="8">
    <source>
        <dbReference type="PDB" id="6AGZ"/>
    </source>
</evidence>
<proteinExistence type="evidence at protein level"/>
<dbReference type="PDB" id="6AGZ">
    <property type="method" value="X-ray"/>
    <property type="resolution" value="2.00 A"/>
    <property type="chains" value="A/B=1-405"/>
</dbReference>
<organism evidence="8">
    <name type="scientific">Pichia</name>
    <dbReference type="NCBI Taxonomy" id="4919"/>
    <lineage>
        <taxon>Eukaryota</taxon>
        <taxon>Fungi</taxon>
        <taxon>Dikarya</taxon>
        <taxon>Ascomycota</taxon>
        <taxon>Saccharomycotina</taxon>
        <taxon>Pichiomycetes</taxon>
        <taxon>Pichiales</taxon>
        <taxon>Pichiaceae</taxon>
    </lineage>
</organism>
<feature type="binding site" evidence="9">
    <location>
        <position position="318"/>
    </location>
    <ligand>
        <name>FMN</name>
        <dbReference type="ChEBI" id="CHEBI:58210"/>
    </ligand>
</feature>
<dbReference type="FunFam" id="3.20.20.70:FF:000138">
    <property type="entry name" value="NADPH dehydrogenase 1"/>
    <property type="match status" value="1"/>
</dbReference>
<dbReference type="AlphaFoldDB" id="A0A5H1ZR30"/>
<evidence type="ECO:0000256" key="2">
    <source>
        <dbReference type="ARBA" id="ARBA00005979"/>
    </source>
</evidence>
<dbReference type="PDBsum" id="6AGZ"/>
<dbReference type="CDD" id="cd02933">
    <property type="entry name" value="OYE_like_FMN"/>
    <property type="match status" value="1"/>
</dbReference>
<feature type="binding site" evidence="9">
    <location>
        <position position="35"/>
    </location>
    <ligand>
        <name>FMN</name>
        <dbReference type="ChEBI" id="CHEBI:58210"/>
    </ligand>
</feature>
<comment type="cofactor">
    <cofactor evidence="1">
        <name>FMN</name>
        <dbReference type="ChEBI" id="CHEBI:58210"/>
    </cofactor>
</comment>
<dbReference type="Pfam" id="PF00724">
    <property type="entry name" value="Oxidored_FMN"/>
    <property type="match status" value="1"/>
</dbReference>
<evidence type="ECO:0000256" key="4">
    <source>
        <dbReference type="ARBA" id="ARBA00056646"/>
    </source>
</evidence>
<feature type="binding site" evidence="9">
    <location>
        <position position="344"/>
    </location>
    <ligand>
        <name>FMN</name>
        <dbReference type="ChEBI" id="CHEBI:58210"/>
    </ligand>
</feature>
<feature type="binding site" evidence="9">
    <location>
        <position position="343"/>
    </location>
    <ligand>
        <name>FMN</name>
        <dbReference type="ChEBI" id="CHEBI:58210"/>
    </ligand>
</feature>
<feature type="binding site" evidence="9">
    <location>
        <position position="33"/>
    </location>
    <ligand>
        <name>FMN</name>
        <dbReference type="ChEBI" id="CHEBI:58210"/>
    </ligand>
</feature>
<comment type="similarity">
    <text evidence="2">Belongs to the NADH:flavin oxidoreductase/NADH oxidase family.</text>
</comment>
<evidence type="ECO:0000259" key="7">
    <source>
        <dbReference type="Pfam" id="PF00724"/>
    </source>
</evidence>
<keyword evidence="9" id="KW-0285">Flavoprotein</keyword>
<dbReference type="InterPro" id="IPR045247">
    <property type="entry name" value="Oye-like"/>
</dbReference>
<reference evidence="8 9" key="1">
    <citation type="journal article" date="2019" name="Biosci. Biotechnol. Biochem.">
        <title>Structural basis of different substrate preferences of two old yellow enzymes from yeasts in the asymmetric reduction of enone compounds.</title>
        <authorList>
            <person name="Horita S."/>
            <person name="Kataoka M."/>
            <person name="Kitamura N."/>
            <person name="Miyakawa T."/>
            <person name="Ohtsuka J."/>
            <person name="Maejima Y."/>
            <person name="Shimomura K."/>
            <person name="Nagata K."/>
            <person name="Shimizu S."/>
            <person name="Tanokura M."/>
        </authorList>
    </citation>
    <scope>X-RAY CRYSTALLOGRAPHY (2.00 ANGSTROMS) IN COMPLEX WITH FMN</scope>
</reference>
<dbReference type="InterPro" id="IPR013785">
    <property type="entry name" value="Aldolase_TIM"/>
</dbReference>
<sequence length="405" mass="45213">MTNDYNTPLADTNLFKPIKVGKIELKNRLVFPPTTRFRNTSDFVATDSMLSYYSQRAENNGGLLITEATFGAPQFGLYQNGPMIYTDRQVEAWKKIVEEVHKKGSHISMQLWNLGRAADPKLLKEHGLPFLAPSALYFSEESKKAAEEAGNEVQAMTLEQIEQTKKDYVNAAKNAIQKAGFDMVEVHSAHGYLLDQFIQTTANKRTDKYGGSIENRARLLLEVIDLVIEAVGADHVAVRLSPYATFQGSGGVDAEVHPIAQFGYILSELERRAKEGKRLAYVSIVEPRVNGIADAPENSEDNSWMLQIWKGVVLRSGGYLSEKGIAHLIKDVNADDRTLIGCSRYFTSNPDLPNRLRDGLPLTPYDRSRFYKIFSNDGYLTWGKYGEPEQPSDSAIALKTPQPLA</sequence>
<accession>A0A5H1ZR30</accession>
<dbReference type="GO" id="GO:0010181">
    <property type="term" value="F:FMN binding"/>
    <property type="evidence" value="ECO:0007669"/>
    <property type="project" value="InterPro"/>
</dbReference>
<protein>
    <recommendedName>
        <fullName evidence="5">Probable NADPH dehydrogenase</fullName>
    </recommendedName>
    <alternativeName>
        <fullName evidence="6">Estrogen-binding protein</fullName>
    </alternativeName>
</protein>
<dbReference type="PANTHER" id="PTHR22893:SF91">
    <property type="entry name" value="NADPH DEHYDROGENASE 2-RELATED"/>
    <property type="match status" value="1"/>
</dbReference>
<dbReference type="SMR" id="A0A5H1ZR30"/>